<sequence length="195" mass="21936">LWNTSQLQDVSSLENLEVAYSCNYITLRTRVVSVQGGGSVTIPCFYGDRYKTHVKYWCRGREWRSCTPIVHSDSPQEGNVSIRDDPDQRVFTVTINNLTLGDSAYYWCGVEISGALDVEDQVYLSVTGGKMSVLQTVANQSLLTDISVFFLFLTYPFSSFRYSPLAPFSSIYSSVGVQLSTFTWSHRNGKLPSYL</sequence>
<protein>
    <recommendedName>
        <fullName evidence="4">Immunoglobulin domain-containing protein</fullName>
    </recommendedName>
</protein>
<dbReference type="Proteomes" id="UP000261540">
    <property type="component" value="Unplaced"/>
</dbReference>
<feature type="domain" description="Immunoglobulin" evidence="4">
    <location>
        <begin position="29"/>
        <end position="127"/>
    </location>
</feature>
<dbReference type="InterPro" id="IPR013106">
    <property type="entry name" value="Ig_V-set"/>
</dbReference>
<keyword evidence="6" id="KW-1185">Reference proteome</keyword>
<proteinExistence type="predicted"/>
<evidence type="ECO:0000256" key="2">
    <source>
        <dbReference type="ARBA" id="ARBA00022692"/>
    </source>
</evidence>
<dbReference type="GO" id="GO:0005886">
    <property type="term" value="C:plasma membrane"/>
    <property type="evidence" value="ECO:0007669"/>
    <property type="project" value="TreeGrafter"/>
</dbReference>
<reference evidence="5" key="2">
    <citation type="submission" date="2025-09" db="UniProtKB">
        <authorList>
            <consortium name="Ensembl"/>
        </authorList>
    </citation>
    <scope>IDENTIFICATION</scope>
</reference>
<name>A0A3B3T9K7_9TELE</name>
<dbReference type="AlphaFoldDB" id="A0A3B3T9K7"/>
<keyword evidence="3" id="KW-0472">Membrane</keyword>
<dbReference type="PANTHER" id="PTHR11860">
    <property type="entry name" value="POLYMERIC-IMMUNOGLOBULIN RECEPTOR"/>
    <property type="match status" value="1"/>
</dbReference>
<dbReference type="PANTHER" id="PTHR11860:SF87">
    <property type="entry name" value="CMRF35-LIKE MOLECULE 8"/>
    <property type="match status" value="1"/>
</dbReference>
<reference evidence="5" key="1">
    <citation type="submission" date="2025-08" db="UniProtKB">
        <authorList>
            <consortium name="Ensembl"/>
        </authorList>
    </citation>
    <scope>IDENTIFICATION</scope>
</reference>
<evidence type="ECO:0000313" key="5">
    <source>
        <dbReference type="Ensembl" id="ENSPKIP00000039922.1"/>
    </source>
</evidence>
<keyword evidence="2" id="KW-0812">Transmembrane</keyword>
<dbReference type="CDD" id="cd05716">
    <property type="entry name" value="IgV_pIgR_like"/>
    <property type="match status" value="1"/>
</dbReference>
<dbReference type="Pfam" id="PF07686">
    <property type="entry name" value="V-set"/>
    <property type="match status" value="1"/>
</dbReference>
<dbReference type="Gene3D" id="2.60.40.10">
    <property type="entry name" value="Immunoglobulins"/>
    <property type="match status" value="1"/>
</dbReference>
<evidence type="ECO:0000256" key="3">
    <source>
        <dbReference type="ARBA" id="ARBA00023136"/>
    </source>
</evidence>
<dbReference type="SUPFAM" id="SSF48726">
    <property type="entry name" value="Immunoglobulin"/>
    <property type="match status" value="1"/>
</dbReference>
<comment type="subcellular location">
    <subcellularLocation>
        <location evidence="1">Membrane</location>
    </subcellularLocation>
</comment>
<dbReference type="Ensembl" id="ENSPKIT00000020935.1">
    <property type="protein sequence ID" value="ENSPKIP00000039922.1"/>
    <property type="gene ID" value="ENSPKIG00000017094.1"/>
</dbReference>
<accession>A0A3B3T9K7</accession>
<dbReference type="GeneTree" id="ENSGT00940000154332"/>
<dbReference type="GO" id="GO:0004888">
    <property type="term" value="F:transmembrane signaling receptor activity"/>
    <property type="evidence" value="ECO:0007669"/>
    <property type="project" value="TreeGrafter"/>
</dbReference>
<evidence type="ECO:0000313" key="6">
    <source>
        <dbReference type="Proteomes" id="UP000261540"/>
    </source>
</evidence>
<dbReference type="InterPro" id="IPR036179">
    <property type="entry name" value="Ig-like_dom_sf"/>
</dbReference>
<evidence type="ECO:0000256" key="1">
    <source>
        <dbReference type="ARBA" id="ARBA00004370"/>
    </source>
</evidence>
<dbReference type="InterPro" id="IPR013783">
    <property type="entry name" value="Ig-like_fold"/>
</dbReference>
<evidence type="ECO:0000259" key="4">
    <source>
        <dbReference type="SMART" id="SM00409"/>
    </source>
</evidence>
<organism evidence="5 6">
    <name type="scientific">Paramormyrops kingsleyae</name>
    <dbReference type="NCBI Taxonomy" id="1676925"/>
    <lineage>
        <taxon>Eukaryota</taxon>
        <taxon>Metazoa</taxon>
        <taxon>Chordata</taxon>
        <taxon>Craniata</taxon>
        <taxon>Vertebrata</taxon>
        <taxon>Euteleostomi</taxon>
        <taxon>Actinopterygii</taxon>
        <taxon>Neopterygii</taxon>
        <taxon>Teleostei</taxon>
        <taxon>Osteoglossocephala</taxon>
        <taxon>Osteoglossomorpha</taxon>
        <taxon>Osteoglossiformes</taxon>
        <taxon>Mormyridae</taxon>
        <taxon>Paramormyrops</taxon>
    </lineage>
</organism>
<dbReference type="InterPro" id="IPR050671">
    <property type="entry name" value="CD300_family_receptors"/>
</dbReference>
<dbReference type="SMART" id="SM00409">
    <property type="entry name" value="IG"/>
    <property type="match status" value="1"/>
</dbReference>
<dbReference type="InterPro" id="IPR003599">
    <property type="entry name" value="Ig_sub"/>
</dbReference>